<feature type="compositionally biased region" description="Pro residues" evidence="1">
    <location>
        <begin position="110"/>
        <end position="121"/>
    </location>
</feature>
<sequence>MSVIALRGWLPGLVLALGSGVGSWLAVSQGQQAQELRMQQLSDDVASLRRAVRALPAPASVMPPGGNAAGIPPSLEAGAARPTSEDLDAIAARMVTLLKQSGALAEGPRPAEPPAPPPPLTPEQHAAATRADVLVERVVSSGHMTAEDVRDIRRELSQLGGRAEAEALRRRIVVAINQNRLIPSDDAEGLP</sequence>
<name>A0ABX7P676_9BACT</name>
<dbReference type="Proteomes" id="UP000662747">
    <property type="component" value="Chromosome"/>
</dbReference>
<evidence type="ECO:0000256" key="1">
    <source>
        <dbReference type="SAM" id="MobiDB-lite"/>
    </source>
</evidence>
<dbReference type="RefSeq" id="WP_206727524.1">
    <property type="nucleotide sequence ID" value="NZ_CP071090.1"/>
</dbReference>
<evidence type="ECO:0000313" key="3">
    <source>
        <dbReference type="Proteomes" id="UP000662747"/>
    </source>
</evidence>
<evidence type="ECO:0000313" key="2">
    <source>
        <dbReference type="EMBL" id="QSQ25973.1"/>
    </source>
</evidence>
<dbReference type="EMBL" id="CP071090">
    <property type="protein sequence ID" value="QSQ25973.1"/>
    <property type="molecule type" value="Genomic_DNA"/>
</dbReference>
<gene>
    <name evidence="2" type="ORF">JY651_14045</name>
</gene>
<accession>A0ABX7P676</accession>
<reference evidence="2 3" key="1">
    <citation type="submission" date="2021-02" db="EMBL/GenBank/DDBJ databases">
        <title>De Novo genome assembly of isolated myxobacteria.</title>
        <authorList>
            <person name="Stevens D.C."/>
        </authorList>
    </citation>
    <scope>NUCLEOTIDE SEQUENCE [LARGE SCALE GENOMIC DNA]</scope>
    <source>
        <strain evidence="3">SCPEA02</strain>
    </source>
</reference>
<organism evidence="2 3">
    <name type="scientific">Pyxidicoccus parkwayensis</name>
    <dbReference type="NCBI Taxonomy" id="2813578"/>
    <lineage>
        <taxon>Bacteria</taxon>
        <taxon>Pseudomonadati</taxon>
        <taxon>Myxococcota</taxon>
        <taxon>Myxococcia</taxon>
        <taxon>Myxococcales</taxon>
        <taxon>Cystobacterineae</taxon>
        <taxon>Myxococcaceae</taxon>
        <taxon>Pyxidicoccus</taxon>
    </lineage>
</organism>
<keyword evidence="3" id="KW-1185">Reference proteome</keyword>
<proteinExistence type="predicted"/>
<feature type="region of interest" description="Disordered" evidence="1">
    <location>
        <begin position="103"/>
        <end position="127"/>
    </location>
</feature>
<protein>
    <submittedName>
        <fullName evidence="2">Uncharacterized protein</fullName>
    </submittedName>
</protein>